<name>A0A223S087_9ACTN</name>
<evidence type="ECO:0000313" key="3">
    <source>
        <dbReference type="Proteomes" id="UP000215005"/>
    </source>
</evidence>
<feature type="compositionally biased region" description="Basic and acidic residues" evidence="1">
    <location>
        <begin position="200"/>
        <end position="214"/>
    </location>
</feature>
<dbReference type="OrthoDB" id="5197745at2"/>
<reference evidence="2 3" key="1">
    <citation type="submission" date="2017-08" db="EMBL/GenBank/DDBJ databases">
        <title>The complete genome sequence of Nocardiopsis gilva YIM 90087.</title>
        <authorList>
            <person name="Yin M."/>
            <person name="Tang S."/>
        </authorList>
    </citation>
    <scope>NUCLEOTIDE SEQUENCE [LARGE SCALE GENOMIC DNA]</scope>
    <source>
        <strain evidence="2 3">YIM 90087</strain>
    </source>
</reference>
<feature type="compositionally biased region" description="Basic and acidic residues" evidence="1">
    <location>
        <begin position="167"/>
        <end position="179"/>
    </location>
</feature>
<dbReference type="Proteomes" id="UP000215005">
    <property type="component" value="Chromosome"/>
</dbReference>
<dbReference type="SUPFAM" id="SSF110849">
    <property type="entry name" value="ParB/Sulfiredoxin"/>
    <property type="match status" value="1"/>
</dbReference>
<proteinExistence type="predicted"/>
<dbReference type="Gene3D" id="3.90.1530.10">
    <property type="entry name" value="Conserved hypothetical protein from pyrococcus furiosus pfu- 392566-001, ParB domain"/>
    <property type="match status" value="1"/>
</dbReference>
<feature type="compositionally biased region" description="Pro residues" evidence="1">
    <location>
        <begin position="151"/>
        <end position="161"/>
    </location>
</feature>
<feature type="region of interest" description="Disordered" evidence="1">
    <location>
        <begin position="128"/>
        <end position="214"/>
    </location>
</feature>
<sequence length="299" mass="32806">MNDGDTLQLFDALPPHIEDALRASIRRFGVLSPITRDQHGRILDGHHRVHIAEEEGIGIADDVVIHVKDDDEAREIARTLNSDRRHLTEEQRRAVVADLRREGHSVRAIAGALGVGKSTVADDMAQLSGAGQLEQPNRVKSLDGKSRPASRPAPSPEPGPAPQDDVIDGRDDAPSRPHPDLGVGEFWEPSADDPTPLPEGQDRADAAASHADQRATADALGRWVDDDPEIKDAQFRAALWRAIKATNEGLPLLDVERTAQAADADIWDALPRLRERLTTWLDVVEAKRPRGLRAVRKEE</sequence>
<dbReference type="AlphaFoldDB" id="A0A223S087"/>
<organism evidence="2 3">
    <name type="scientific">Nocardiopsis gilva YIM 90087</name>
    <dbReference type="NCBI Taxonomy" id="1235441"/>
    <lineage>
        <taxon>Bacteria</taxon>
        <taxon>Bacillati</taxon>
        <taxon>Actinomycetota</taxon>
        <taxon>Actinomycetes</taxon>
        <taxon>Streptosporangiales</taxon>
        <taxon>Nocardiopsidaceae</taxon>
        <taxon>Nocardiopsis</taxon>
    </lineage>
</organism>
<dbReference type="Pfam" id="PF13384">
    <property type="entry name" value="HTH_23"/>
    <property type="match status" value="1"/>
</dbReference>
<dbReference type="EMBL" id="CP022753">
    <property type="protein sequence ID" value="ASU81540.1"/>
    <property type="molecule type" value="Genomic_DNA"/>
</dbReference>
<evidence type="ECO:0000313" key="2">
    <source>
        <dbReference type="EMBL" id="ASU81540.1"/>
    </source>
</evidence>
<dbReference type="RefSeq" id="WP_017619539.1">
    <property type="nucleotide sequence ID" value="NZ_ANBG01000245.1"/>
</dbReference>
<evidence type="ECO:0000256" key="1">
    <source>
        <dbReference type="SAM" id="MobiDB-lite"/>
    </source>
</evidence>
<dbReference type="InterPro" id="IPR036086">
    <property type="entry name" value="ParB/Sulfiredoxin_sf"/>
</dbReference>
<accession>A0A223S087</accession>
<dbReference type="KEGG" id="ngv:CDO52_00915"/>
<gene>
    <name evidence="2" type="ORF">CDO52_00915</name>
</gene>
<keyword evidence="3" id="KW-1185">Reference proteome</keyword>
<protein>
    <submittedName>
        <fullName evidence="2">Uncharacterized protein</fullName>
    </submittedName>
</protein>